<reference evidence="1" key="1">
    <citation type="submission" date="2021-02" db="EMBL/GenBank/DDBJ databases">
        <authorList>
            <person name="Nowell W R."/>
        </authorList>
    </citation>
    <scope>NUCLEOTIDE SEQUENCE</scope>
</reference>
<dbReference type="Proteomes" id="UP000663870">
    <property type="component" value="Unassembled WGS sequence"/>
</dbReference>
<comment type="caution">
    <text evidence="1">The sequence shown here is derived from an EMBL/GenBank/DDBJ whole genome shotgun (WGS) entry which is preliminary data.</text>
</comment>
<evidence type="ECO:0000313" key="2">
    <source>
        <dbReference type="EMBL" id="CAF1532621.1"/>
    </source>
</evidence>
<evidence type="ECO:0000313" key="3">
    <source>
        <dbReference type="Proteomes" id="UP000663854"/>
    </source>
</evidence>
<evidence type="ECO:0000313" key="1">
    <source>
        <dbReference type="EMBL" id="CAF1251424.1"/>
    </source>
</evidence>
<sequence>MSHRLASLAKAMLDKIENLCKATGFRFDKKFRLEFMPVSFYNGATGTFNNNHWELRINLDPVAWFDSKWTDASFSYDVQREFLVVARNYVDKYKNFVREEYLNAPKQTPLASNGNYAQSPLYCMQKVAGRENQGGVCGLRIFDETVVMKWPISAEHVRDLLLHPSPSWHIVNRELVCLPLFWTTAIYTCRFLYKELCEKKNSDDVKWPVDAIAINFGQWESASSREKYAINCHAHAHFLLTLDFIDECNDNFFRSLKGRQKAPPNYLYENAKLLEHERLLSYEMQAYQKDMRSCLMKIKEMQANEVQRDQKINKILTFLEQNVRTRDDNRDINNRKSLLSNRFSYSHTSLHYSYFNPNSNMRYSYFSHTRENP</sequence>
<accession>A0A815A8L7</accession>
<dbReference type="AlphaFoldDB" id="A0A815A8L7"/>
<gene>
    <name evidence="2" type="ORF">JXQ802_LOCUS42352</name>
    <name evidence="1" type="ORF">PYM288_LOCUS27401</name>
</gene>
<protein>
    <submittedName>
        <fullName evidence="1">Uncharacterized protein</fullName>
    </submittedName>
</protein>
<dbReference type="EMBL" id="CAJNOL010002844">
    <property type="protein sequence ID" value="CAF1532621.1"/>
    <property type="molecule type" value="Genomic_DNA"/>
</dbReference>
<keyword evidence="4" id="KW-1185">Reference proteome</keyword>
<name>A0A815A8L7_9BILA</name>
<proteinExistence type="predicted"/>
<organism evidence="1 3">
    <name type="scientific">Rotaria sordida</name>
    <dbReference type="NCBI Taxonomy" id="392033"/>
    <lineage>
        <taxon>Eukaryota</taxon>
        <taxon>Metazoa</taxon>
        <taxon>Spiralia</taxon>
        <taxon>Gnathifera</taxon>
        <taxon>Rotifera</taxon>
        <taxon>Eurotatoria</taxon>
        <taxon>Bdelloidea</taxon>
        <taxon>Philodinida</taxon>
        <taxon>Philodinidae</taxon>
        <taxon>Rotaria</taxon>
    </lineage>
</organism>
<dbReference type="Proteomes" id="UP000663854">
    <property type="component" value="Unassembled WGS sequence"/>
</dbReference>
<dbReference type="EMBL" id="CAJNOH010001799">
    <property type="protein sequence ID" value="CAF1251424.1"/>
    <property type="molecule type" value="Genomic_DNA"/>
</dbReference>
<evidence type="ECO:0000313" key="4">
    <source>
        <dbReference type="Proteomes" id="UP000663870"/>
    </source>
</evidence>